<evidence type="ECO:0000256" key="9">
    <source>
        <dbReference type="ARBA" id="ARBA00023180"/>
    </source>
</evidence>
<dbReference type="InterPro" id="IPR011009">
    <property type="entry name" value="Kinase-like_dom_sf"/>
</dbReference>
<dbReference type="SUPFAM" id="SSF52058">
    <property type="entry name" value="L domain-like"/>
    <property type="match status" value="1"/>
</dbReference>
<dbReference type="FunFam" id="3.30.200.20:FF:000125">
    <property type="entry name" value="Protein STRUBBELIG-RECEPTOR FAMILY 8"/>
    <property type="match status" value="1"/>
</dbReference>
<evidence type="ECO:0000256" key="1">
    <source>
        <dbReference type="ARBA" id="ARBA00004167"/>
    </source>
</evidence>
<dbReference type="Proteomes" id="UP001141806">
    <property type="component" value="Unassembled WGS sequence"/>
</dbReference>
<dbReference type="PANTHER" id="PTHR48007:SF56">
    <property type="entry name" value="LOW QUALITY PROTEIN: PROTEIN STRUBBELIG-RECEPTOR FAMILY 2"/>
    <property type="match status" value="1"/>
</dbReference>
<gene>
    <name evidence="13" type="ORF">NE237_009922</name>
</gene>
<evidence type="ECO:0000313" key="13">
    <source>
        <dbReference type="EMBL" id="KAJ4979142.1"/>
    </source>
</evidence>
<dbReference type="InterPro" id="IPR032675">
    <property type="entry name" value="LRR_dom_sf"/>
</dbReference>
<evidence type="ECO:0000256" key="7">
    <source>
        <dbReference type="ARBA" id="ARBA00023136"/>
    </source>
</evidence>
<dbReference type="EMBL" id="JAMYWD010000002">
    <property type="protein sequence ID" value="KAJ4979142.1"/>
    <property type="molecule type" value="Genomic_DNA"/>
</dbReference>
<dbReference type="InterPro" id="IPR000719">
    <property type="entry name" value="Prot_kinase_dom"/>
</dbReference>
<keyword evidence="8" id="KW-0675">Receptor</keyword>
<dbReference type="Gene3D" id="3.80.10.10">
    <property type="entry name" value="Ribonuclease Inhibitor"/>
    <property type="match status" value="1"/>
</dbReference>
<evidence type="ECO:0000256" key="2">
    <source>
        <dbReference type="ARBA" id="ARBA00022614"/>
    </source>
</evidence>
<evidence type="ECO:0000256" key="5">
    <source>
        <dbReference type="ARBA" id="ARBA00022737"/>
    </source>
</evidence>
<accession>A0A9Q0KYP5</accession>
<evidence type="ECO:0000256" key="11">
    <source>
        <dbReference type="SAM" id="SignalP"/>
    </source>
</evidence>
<dbReference type="Gene3D" id="1.10.510.10">
    <property type="entry name" value="Transferase(Phosphotransferase) domain 1"/>
    <property type="match status" value="1"/>
</dbReference>
<keyword evidence="9" id="KW-0325">Glycoprotein</keyword>
<evidence type="ECO:0000256" key="3">
    <source>
        <dbReference type="ARBA" id="ARBA00022692"/>
    </source>
</evidence>
<evidence type="ECO:0000259" key="12">
    <source>
        <dbReference type="PROSITE" id="PS50011"/>
    </source>
</evidence>
<keyword evidence="14" id="KW-1185">Reference proteome</keyword>
<organism evidence="13 14">
    <name type="scientific">Protea cynaroides</name>
    <dbReference type="NCBI Taxonomy" id="273540"/>
    <lineage>
        <taxon>Eukaryota</taxon>
        <taxon>Viridiplantae</taxon>
        <taxon>Streptophyta</taxon>
        <taxon>Embryophyta</taxon>
        <taxon>Tracheophyta</taxon>
        <taxon>Spermatophyta</taxon>
        <taxon>Magnoliopsida</taxon>
        <taxon>Proteales</taxon>
        <taxon>Proteaceae</taxon>
        <taxon>Protea</taxon>
    </lineage>
</organism>
<dbReference type="InterPro" id="IPR046959">
    <property type="entry name" value="PRK1-6/SRF4-like"/>
</dbReference>
<dbReference type="PROSITE" id="PS50011">
    <property type="entry name" value="PROTEIN_KINASE_DOM"/>
    <property type="match status" value="1"/>
</dbReference>
<keyword evidence="4 11" id="KW-0732">Signal</keyword>
<dbReference type="Pfam" id="PF08263">
    <property type="entry name" value="LRRNT_2"/>
    <property type="match status" value="1"/>
</dbReference>
<evidence type="ECO:0000256" key="10">
    <source>
        <dbReference type="SAM" id="Phobius"/>
    </source>
</evidence>
<name>A0A9Q0KYP5_9MAGN</name>
<dbReference type="FunFam" id="3.80.10.10:FF:000062">
    <property type="entry name" value="protein STRUBBELIG-RECEPTOR FAMILY 3"/>
    <property type="match status" value="1"/>
</dbReference>
<evidence type="ECO:0000313" key="14">
    <source>
        <dbReference type="Proteomes" id="UP001141806"/>
    </source>
</evidence>
<dbReference type="Pfam" id="PF00069">
    <property type="entry name" value="Pkinase"/>
    <property type="match status" value="1"/>
</dbReference>
<feature type="signal peptide" evidence="11">
    <location>
        <begin position="1"/>
        <end position="25"/>
    </location>
</feature>
<evidence type="ECO:0000256" key="6">
    <source>
        <dbReference type="ARBA" id="ARBA00022989"/>
    </source>
</evidence>
<dbReference type="GO" id="GO:0004672">
    <property type="term" value="F:protein kinase activity"/>
    <property type="evidence" value="ECO:0007669"/>
    <property type="project" value="InterPro"/>
</dbReference>
<comment type="caution">
    <text evidence="13">The sequence shown here is derived from an EMBL/GenBank/DDBJ whole genome shotgun (WGS) entry which is preliminary data.</text>
</comment>
<dbReference type="OrthoDB" id="676979at2759"/>
<evidence type="ECO:0000256" key="8">
    <source>
        <dbReference type="ARBA" id="ARBA00023170"/>
    </source>
</evidence>
<feature type="chain" id="PRO_5040167598" description="Protein kinase domain-containing protein" evidence="11">
    <location>
        <begin position="26"/>
        <end position="737"/>
    </location>
</feature>
<keyword evidence="7 10" id="KW-0472">Membrane</keyword>
<dbReference type="GO" id="GO:0005524">
    <property type="term" value="F:ATP binding"/>
    <property type="evidence" value="ECO:0007669"/>
    <property type="project" value="InterPro"/>
</dbReference>
<keyword evidence="2" id="KW-0433">Leucine-rich repeat</keyword>
<dbReference type="SUPFAM" id="SSF56112">
    <property type="entry name" value="Protein kinase-like (PK-like)"/>
    <property type="match status" value="1"/>
</dbReference>
<protein>
    <recommendedName>
        <fullName evidence="12">Protein kinase domain-containing protein</fullName>
    </recommendedName>
</protein>
<keyword evidence="6 10" id="KW-1133">Transmembrane helix</keyword>
<dbReference type="GO" id="GO:0016020">
    <property type="term" value="C:membrane"/>
    <property type="evidence" value="ECO:0007669"/>
    <property type="project" value="UniProtKB-SubCell"/>
</dbReference>
<comment type="subcellular location">
    <subcellularLocation>
        <location evidence="1">Membrane</location>
        <topology evidence="1">Single-pass membrane protein</topology>
    </subcellularLocation>
</comment>
<keyword evidence="5" id="KW-0677">Repeat</keyword>
<dbReference type="AlphaFoldDB" id="A0A9Q0KYP5"/>
<dbReference type="InterPro" id="IPR001611">
    <property type="entry name" value="Leu-rich_rpt"/>
</dbReference>
<dbReference type="Pfam" id="PF00560">
    <property type="entry name" value="LRR_1"/>
    <property type="match status" value="2"/>
</dbReference>
<evidence type="ECO:0000256" key="4">
    <source>
        <dbReference type="ARBA" id="ARBA00022729"/>
    </source>
</evidence>
<dbReference type="FunFam" id="1.10.510.10:FF:000479">
    <property type="entry name" value="Leucine-rich repeat receptor-like protein kinase"/>
    <property type="match status" value="1"/>
</dbReference>
<keyword evidence="3 10" id="KW-0812">Transmembrane</keyword>
<dbReference type="Gene3D" id="3.30.200.20">
    <property type="entry name" value="Phosphorylase Kinase, domain 1"/>
    <property type="match status" value="1"/>
</dbReference>
<reference evidence="13" key="1">
    <citation type="journal article" date="2023" name="Plant J.">
        <title>The genome of the king protea, Protea cynaroides.</title>
        <authorList>
            <person name="Chang J."/>
            <person name="Duong T.A."/>
            <person name="Schoeman C."/>
            <person name="Ma X."/>
            <person name="Roodt D."/>
            <person name="Barker N."/>
            <person name="Li Z."/>
            <person name="Van de Peer Y."/>
            <person name="Mizrachi E."/>
        </authorList>
    </citation>
    <scope>NUCLEOTIDE SEQUENCE</scope>
    <source>
        <tissue evidence="13">Young leaves</tissue>
    </source>
</reference>
<dbReference type="PANTHER" id="PTHR48007">
    <property type="entry name" value="LEUCINE-RICH REPEAT RECEPTOR-LIKE PROTEIN KINASE PXC1"/>
    <property type="match status" value="1"/>
</dbReference>
<dbReference type="InterPro" id="IPR013210">
    <property type="entry name" value="LRR_N_plant-typ"/>
</dbReference>
<dbReference type="Pfam" id="PF13855">
    <property type="entry name" value="LRR_8"/>
    <property type="match status" value="1"/>
</dbReference>
<feature type="transmembrane region" description="Helical" evidence="10">
    <location>
        <begin position="297"/>
        <end position="318"/>
    </location>
</feature>
<feature type="domain" description="Protein kinase" evidence="12">
    <location>
        <begin position="416"/>
        <end position="693"/>
    </location>
</feature>
<proteinExistence type="predicted"/>
<sequence length="737" mass="81738">MVRLNLWFTLRAYLLSTLLLSPISATTDPLDVAALLELYRDLNYPAQLKGWKREGGDPCEESWTGISCSGSSVIFIQLHGLQLGGNLGGQLSNLLGLQELDVSGNNIQGEIPFSIPPNATYLNLACNNFSHSIPSSLNSMKRLIHLNLSHNYLSGPIGNVFTDLQSVRQMDLSYNNFSGDLPSSFGDLKNLVKLFLQNNKFTGSVIFLANLPLSDLNIQNNHFSGIIPKQFQLVPNLWIGGNMFHEEANYPPWDFPWDNLPTDQNINAPPTTQSTAIESYPYVREGRLKHKRLSPGGIAFMLGVGTLLATCAAVIITIHINQSRSCKLGNLKRDDTSLQSLPISTTAVDRASNTPEEMNAESLACGSSPMINSWRRLSVHYNRTEEVRRSFTGSTKSLPIAKQYTLAEIQSATNNFREENFLGEGSLGSVYKAEFPDGQVLVVKSIKTVQLSLCEEEQFLDVIWKVARLRHPNIITLLGYCMEHGQHLLVYEYVRNLSLDDILHSAAYTPLSWSLRVRIALGIARALDYLHTSCFPPCPHCNLKAADILLDDDLMPRLCDCGLAILRSFTSNTVKLKASEMAISCTGYIAPEHGQSRVDNRKSDIYAFGVLLLELLTGRKPFDNSRSSEEQCLVKWASLHLHDNMPLEEMVDPTIKRVFSSKALARLVDIISLCIQPDPEFRPPMSEIVDSLVSSGQLMSIEKRNLADGNEVEASERSFLSADSCFVSSPLTSHASI</sequence>